<dbReference type="AlphaFoldDB" id="B4M5N2"/>
<keyword evidence="7" id="KW-0915">Sodium</keyword>
<comment type="similarity">
    <text evidence="2 12">Belongs to the amiloride-sensitive sodium channel (TC 1.A.6) family.</text>
</comment>
<dbReference type="InterPro" id="IPR001873">
    <property type="entry name" value="ENaC"/>
</dbReference>
<evidence type="ECO:0008006" key="16">
    <source>
        <dbReference type="Google" id="ProtNLM"/>
    </source>
</evidence>
<dbReference type="PhylomeDB" id="B4M5N2"/>
<dbReference type="PANTHER" id="PTHR11690">
    <property type="entry name" value="AMILORIDE-SENSITIVE SODIUM CHANNEL-RELATED"/>
    <property type="match status" value="1"/>
</dbReference>
<keyword evidence="10 12" id="KW-0739">Sodium transport</keyword>
<keyword evidence="9 13" id="KW-0472">Membrane</keyword>
<dbReference type="Gene3D" id="2.60.470.10">
    <property type="entry name" value="Acid-sensing ion channels like domains"/>
    <property type="match status" value="1"/>
</dbReference>
<feature type="transmembrane region" description="Helical" evidence="13">
    <location>
        <begin position="487"/>
        <end position="520"/>
    </location>
</feature>
<accession>B4M5N2</accession>
<sequence>MYYPQELTQPRPRRPLYGNYINETAPRHRNVRRCCNKSKFLKLVIPYLKEYCASSSVHGIRYLTDPKLRNFERLIWLLILVGTFICATIVYVDLTELYNSARVHTTIEDSMLPIFYVHFPSVGICPRSRINWPRLQEEVPAYFLGTNATAEQKELFKSFFTAVSAMHFNDMRSLENFFKNSSLAASISQLDGLDVTKVLEYMNLNCGDFFLNCNWRGRPHNCCEIFEMQRTELGFCWVFNSAVSAQMRQRHREDKYYPRRTAQSGPGTGLQVVMGLNKTLAKPGLRGVYVMVKQPQQWSEAARLVPHDSHNRISVMPRYTGSDSRTRVLTARVRRCIFPDEIHDPHYKNLPGFVYWRGNCRTKCHQEHVIDLCKCSPSLLFPRSQADNITDCKASDYKCLYEHRLTFSVERLPLEQQYVDNVYKDSMNCDCLNSCSQLVYDTIFSNSAMDSQELNADVISMHLEVFFQSPWFIKYQTHMRFTFVELLASFGGIIGLFLGASLLSAIELIYYFTIGLYLYLYHGNRESNQHPLSPPPPAPITLHFRRKITPKKMFIDIK</sequence>
<evidence type="ECO:0000313" key="14">
    <source>
        <dbReference type="EMBL" id="EDW58958.1"/>
    </source>
</evidence>
<dbReference type="Proteomes" id="UP000008792">
    <property type="component" value="Unassembled WGS sequence"/>
</dbReference>
<reference evidence="14 15" key="1">
    <citation type="journal article" date="2007" name="Nature">
        <title>Evolution of genes and genomes on the Drosophila phylogeny.</title>
        <authorList>
            <consortium name="Drosophila 12 Genomes Consortium"/>
            <person name="Clark A.G."/>
            <person name="Eisen M.B."/>
            <person name="Smith D.R."/>
            <person name="Bergman C.M."/>
            <person name="Oliver B."/>
            <person name="Markow T.A."/>
            <person name="Kaufman T.C."/>
            <person name="Kellis M."/>
            <person name="Gelbart W."/>
            <person name="Iyer V.N."/>
            <person name="Pollard D.A."/>
            <person name="Sackton T.B."/>
            <person name="Larracuente A.M."/>
            <person name="Singh N.D."/>
            <person name="Abad J.P."/>
            <person name="Abt D.N."/>
            <person name="Adryan B."/>
            <person name="Aguade M."/>
            <person name="Akashi H."/>
            <person name="Anderson W.W."/>
            <person name="Aquadro C.F."/>
            <person name="Ardell D.H."/>
            <person name="Arguello R."/>
            <person name="Artieri C.G."/>
            <person name="Barbash D.A."/>
            <person name="Barker D."/>
            <person name="Barsanti P."/>
            <person name="Batterham P."/>
            <person name="Batzoglou S."/>
            <person name="Begun D."/>
            <person name="Bhutkar A."/>
            <person name="Blanco E."/>
            <person name="Bosak S.A."/>
            <person name="Bradley R.K."/>
            <person name="Brand A.D."/>
            <person name="Brent M.R."/>
            <person name="Brooks A.N."/>
            <person name="Brown R.H."/>
            <person name="Butlin R.K."/>
            <person name="Caggese C."/>
            <person name="Calvi B.R."/>
            <person name="Bernardo de Carvalho A."/>
            <person name="Caspi A."/>
            <person name="Castrezana S."/>
            <person name="Celniker S.E."/>
            <person name="Chang J.L."/>
            <person name="Chapple C."/>
            <person name="Chatterji S."/>
            <person name="Chinwalla A."/>
            <person name="Civetta A."/>
            <person name="Clifton S.W."/>
            <person name="Comeron J.M."/>
            <person name="Costello J.C."/>
            <person name="Coyne J.A."/>
            <person name="Daub J."/>
            <person name="David R.G."/>
            <person name="Delcher A.L."/>
            <person name="Delehaunty K."/>
            <person name="Do C.B."/>
            <person name="Ebling H."/>
            <person name="Edwards K."/>
            <person name="Eickbush T."/>
            <person name="Evans J.D."/>
            <person name="Filipski A."/>
            <person name="Findeiss S."/>
            <person name="Freyhult E."/>
            <person name="Fulton L."/>
            <person name="Fulton R."/>
            <person name="Garcia A.C."/>
            <person name="Gardiner A."/>
            <person name="Garfield D.A."/>
            <person name="Garvin B.E."/>
            <person name="Gibson G."/>
            <person name="Gilbert D."/>
            <person name="Gnerre S."/>
            <person name="Godfrey J."/>
            <person name="Good R."/>
            <person name="Gotea V."/>
            <person name="Gravely B."/>
            <person name="Greenberg A.J."/>
            <person name="Griffiths-Jones S."/>
            <person name="Gross S."/>
            <person name="Guigo R."/>
            <person name="Gustafson E.A."/>
            <person name="Haerty W."/>
            <person name="Hahn M.W."/>
            <person name="Halligan D.L."/>
            <person name="Halpern A.L."/>
            <person name="Halter G.M."/>
            <person name="Han M.V."/>
            <person name="Heger A."/>
            <person name="Hillier L."/>
            <person name="Hinrichs A.S."/>
            <person name="Holmes I."/>
            <person name="Hoskins R.A."/>
            <person name="Hubisz M.J."/>
            <person name="Hultmark D."/>
            <person name="Huntley M.A."/>
            <person name="Jaffe D.B."/>
            <person name="Jagadeeshan S."/>
            <person name="Jeck W.R."/>
            <person name="Johnson J."/>
            <person name="Jones C.D."/>
            <person name="Jordan W.C."/>
            <person name="Karpen G.H."/>
            <person name="Kataoka E."/>
            <person name="Keightley P.D."/>
            <person name="Kheradpour P."/>
            <person name="Kirkness E.F."/>
            <person name="Koerich L.B."/>
            <person name="Kristiansen K."/>
            <person name="Kudrna D."/>
            <person name="Kulathinal R.J."/>
            <person name="Kumar S."/>
            <person name="Kwok R."/>
            <person name="Lander E."/>
            <person name="Langley C.H."/>
            <person name="Lapoint R."/>
            <person name="Lazzaro B.P."/>
            <person name="Lee S.J."/>
            <person name="Levesque L."/>
            <person name="Li R."/>
            <person name="Lin C.F."/>
            <person name="Lin M.F."/>
            <person name="Lindblad-Toh K."/>
            <person name="Llopart A."/>
            <person name="Long M."/>
            <person name="Low L."/>
            <person name="Lozovsky E."/>
            <person name="Lu J."/>
            <person name="Luo M."/>
            <person name="Machado C.A."/>
            <person name="Makalowski W."/>
            <person name="Marzo M."/>
            <person name="Matsuda M."/>
            <person name="Matzkin L."/>
            <person name="McAllister B."/>
            <person name="McBride C.S."/>
            <person name="McKernan B."/>
            <person name="McKernan K."/>
            <person name="Mendez-Lago M."/>
            <person name="Minx P."/>
            <person name="Mollenhauer M.U."/>
            <person name="Montooth K."/>
            <person name="Mount S.M."/>
            <person name="Mu X."/>
            <person name="Myers E."/>
            <person name="Negre B."/>
            <person name="Newfeld S."/>
            <person name="Nielsen R."/>
            <person name="Noor M.A."/>
            <person name="O'Grady P."/>
            <person name="Pachter L."/>
            <person name="Papaceit M."/>
            <person name="Parisi M.J."/>
            <person name="Parisi M."/>
            <person name="Parts L."/>
            <person name="Pedersen J.S."/>
            <person name="Pesole G."/>
            <person name="Phillippy A.M."/>
            <person name="Ponting C.P."/>
            <person name="Pop M."/>
            <person name="Porcelli D."/>
            <person name="Powell J.R."/>
            <person name="Prohaska S."/>
            <person name="Pruitt K."/>
            <person name="Puig M."/>
            <person name="Quesneville H."/>
            <person name="Ram K.R."/>
            <person name="Rand D."/>
            <person name="Rasmussen M.D."/>
            <person name="Reed L.K."/>
            <person name="Reenan R."/>
            <person name="Reily A."/>
            <person name="Remington K.A."/>
            <person name="Rieger T.T."/>
            <person name="Ritchie M.G."/>
            <person name="Robin C."/>
            <person name="Rogers Y.H."/>
            <person name="Rohde C."/>
            <person name="Rozas J."/>
            <person name="Rubenfield M.J."/>
            <person name="Ruiz A."/>
            <person name="Russo S."/>
            <person name="Salzberg S.L."/>
            <person name="Sanchez-Gracia A."/>
            <person name="Saranga D.J."/>
            <person name="Sato H."/>
            <person name="Schaeffer S.W."/>
            <person name="Schatz M.C."/>
            <person name="Schlenke T."/>
            <person name="Schwartz R."/>
            <person name="Segarra C."/>
            <person name="Singh R.S."/>
            <person name="Sirot L."/>
            <person name="Sirota M."/>
            <person name="Sisneros N.B."/>
            <person name="Smith C.D."/>
            <person name="Smith T.F."/>
            <person name="Spieth J."/>
            <person name="Stage D.E."/>
            <person name="Stark A."/>
            <person name="Stephan W."/>
            <person name="Strausberg R.L."/>
            <person name="Strempel S."/>
            <person name="Sturgill D."/>
            <person name="Sutton G."/>
            <person name="Sutton G.G."/>
            <person name="Tao W."/>
            <person name="Teichmann S."/>
            <person name="Tobari Y.N."/>
            <person name="Tomimura Y."/>
            <person name="Tsolas J.M."/>
            <person name="Valente V.L."/>
            <person name="Venter E."/>
            <person name="Venter J.C."/>
            <person name="Vicario S."/>
            <person name="Vieira F.G."/>
            <person name="Vilella A.J."/>
            <person name="Villasante A."/>
            <person name="Walenz B."/>
            <person name="Wang J."/>
            <person name="Wasserman M."/>
            <person name="Watts T."/>
            <person name="Wilson D."/>
            <person name="Wilson R.K."/>
            <person name="Wing R.A."/>
            <person name="Wolfner M.F."/>
            <person name="Wong A."/>
            <person name="Wong G.K."/>
            <person name="Wu C.I."/>
            <person name="Wu G."/>
            <person name="Yamamoto D."/>
            <person name="Yang H.P."/>
            <person name="Yang S.P."/>
            <person name="Yorke J.A."/>
            <person name="Yoshida K."/>
            <person name="Zdobnov E."/>
            <person name="Zhang P."/>
            <person name="Zhang Y."/>
            <person name="Zimin A.V."/>
            <person name="Baldwin J."/>
            <person name="Abdouelleil A."/>
            <person name="Abdulkadir J."/>
            <person name="Abebe A."/>
            <person name="Abera B."/>
            <person name="Abreu J."/>
            <person name="Acer S.C."/>
            <person name="Aftuck L."/>
            <person name="Alexander A."/>
            <person name="An P."/>
            <person name="Anderson E."/>
            <person name="Anderson S."/>
            <person name="Arachi H."/>
            <person name="Azer M."/>
            <person name="Bachantsang P."/>
            <person name="Barry A."/>
            <person name="Bayul T."/>
            <person name="Berlin A."/>
            <person name="Bessette D."/>
            <person name="Bloom T."/>
            <person name="Blye J."/>
            <person name="Boguslavskiy L."/>
            <person name="Bonnet C."/>
            <person name="Boukhgalter B."/>
            <person name="Bourzgui I."/>
            <person name="Brown A."/>
            <person name="Cahill P."/>
            <person name="Channer S."/>
            <person name="Cheshatsang Y."/>
            <person name="Chuda L."/>
            <person name="Citroen M."/>
            <person name="Collymore A."/>
            <person name="Cooke P."/>
            <person name="Costello M."/>
            <person name="D'Aco K."/>
            <person name="Daza R."/>
            <person name="De Haan G."/>
            <person name="DeGray S."/>
            <person name="DeMaso C."/>
            <person name="Dhargay N."/>
            <person name="Dooley K."/>
            <person name="Dooley E."/>
            <person name="Doricent M."/>
            <person name="Dorje P."/>
            <person name="Dorjee K."/>
            <person name="Dupes A."/>
            <person name="Elong R."/>
            <person name="Falk J."/>
            <person name="Farina A."/>
            <person name="Faro S."/>
            <person name="Ferguson D."/>
            <person name="Fisher S."/>
            <person name="Foley C.D."/>
            <person name="Franke A."/>
            <person name="Friedrich D."/>
            <person name="Gadbois L."/>
            <person name="Gearin G."/>
            <person name="Gearin C.R."/>
            <person name="Giannoukos G."/>
            <person name="Goode T."/>
            <person name="Graham J."/>
            <person name="Grandbois E."/>
            <person name="Grewal S."/>
            <person name="Gyaltsen K."/>
            <person name="Hafez N."/>
            <person name="Hagos B."/>
            <person name="Hall J."/>
            <person name="Henson C."/>
            <person name="Hollinger A."/>
            <person name="Honan T."/>
            <person name="Huard M.D."/>
            <person name="Hughes L."/>
            <person name="Hurhula B."/>
            <person name="Husby M.E."/>
            <person name="Kamat A."/>
            <person name="Kanga B."/>
            <person name="Kashin S."/>
            <person name="Khazanovich D."/>
            <person name="Kisner P."/>
            <person name="Lance K."/>
            <person name="Lara M."/>
            <person name="Lee W."/>
            <person name="Lennon N."/>
            <person name="Letendre F."/>
            <person name="LeVine R."/>
            <person name="Lipovsky A."/>
            <person name="Liu X."/>
            <person name="Liu J."/>
            <person name="Liu S."/>
            <person name="Lokyitsang T."/>
            <person name="Lokyitsang Y."/>
            <person name="Lubonja R."/>
            <person name="Lui A."/>
            <person name="MacDonald P."/>
            <person name="Magnisalis V."/>
            <person name="Maru K."/>
            <person name="Matthews C."/>
            <person name="McCusker W."/>
            <person name="McDonough S."/>
            <person name="Mehta T."/>
            <person name="Meldrim J."/>
            <person name="Meneus L."/>
            <person name="Mihai O."/>
            <person name="Mihalev A."/>
            <person name="Mihova T."/>
            <person name="Mittelman R."/>
            <person name="Mlenga V."/>
            <person name="Montmayeur A."/>
            <person name="Mulrain L."/>
            <person name="Navidi A."/>
            <person name="Naylor J."/>
            <person name="Negash T."/>
            <person name="Nguyen T."/>
            <person name="Nguyen N."/>
            <person name="Nicol R."/>
            <person name="Norbu C."/>
            <person name="Norbu N."/>
            <person name="Novod N."/>
            <person name="O'Neill B."/>
            <person name="Osman S."/>
            <person name="Markiewicz E."/>
            <person name="Oyono O.L."/>
            <person name="Patti C."/>
            <person name="Phunkhang P."/>
            <person name="Pierre F."/>
            <person name="Priest M."/>
            <person name="Raghuraman S."/>
            <person name="Rege F."/>
            <person name="Reyes R."/>
            <person name="Rise C."/>
            <person name="Rogov P."/>
            <person name="Ross K."/>
            <person name="Ryan E."/>
            <person name="Settipalli S."/>
            <person name="Shea T."/>
            <person name="Sherpa N."/>
            <person name="Shi L."/>
            <person name="Shih D."/>
            <person name="Sparrow T."/>
            <person name="Spaulding J."/>
            <person name="Stalker J."/>
            <person name="Stange-Thomann N."/>
            <person name="Stavropoulos S."/>
            <person name="Stone C."/>
            <person name="Strader C."/>
            <person name="Tesfaye S."/>
            <person name="Thomson T."/>
            <person name="Thoulutsang Y."/>
            <person name="Thoulutsang D."/>
            <person name="Topham K."/>
            <person name="Topping I."/>
            <person name="Tsamla T."/>
            <person name="Vassiliev H."/>
            <person name="Vo A."/>
            <person name="Wangchuk T."/>
            <person name="Wangdi T."/>
            <person name="Weiand M."/>
            <person name="Wilkinson J."/>
            <person name="Wilson A."/>
            <person name="Yadav S."/>
            <person name="Young G."/>
            <person name="Yu Q."/>
            <person name="Zembek L."/>
            <person name="Zhong D."/>
            <person name="Zimmer A."/>
            <person name="Zwirko Z."/>
            <person name="Jaffe D.B."/>
            <person name="Alvarez P."/>
            <person name="Brockman W."/>
            <person name="Butler J."/>
            <person name="Chin C."/>
            <person name="Gnerre S."/>
            <person name="Grabherr M."/>
            <person name="Kleber M."/>
            <person name="Mauceli E."/>
            <person name="MacCallum I."/>
        </authorList>
    </citation>
    <scope>NUCLEOTIDE SEQUENCE [LARGE SCALE GENOMIC DNA]</scope>
    <source>
        <strain evidence="15">Tucson 15010-1051.87</strain>
    </source>
</reference>
<gene>
    <name evidence="14" type="primary">Dvir\GJ10610</name>
    <name evidence="14" type="ORF">Dvir_GJ10610</name>
</gene>
<keyword evidence="6 13" id="KW-1133">Transmembrane helix</keyword>
<proteinExistence type="inferred from homology"/>
<dbReference type="EMBL" id="CH940652">
    <property type="protein sequence ID" value="EDW58958.1"/>
    <property type="molecule type" value="Genomic_DNA"/>
</dbReference>
<evidence type="ECO:0000256" key="7">
    <source>
        <dbReference type="ARBA" id="ARBA00023053"/>
    </source>
</evidence>
<dbReference type="OMA" id="ICATIVY"/>
<organism evidence="14 15">
    <name type="scientific">Drosophila virilis</name>
    <name type="common">Fruit fly</name>
    <dbReference type="NCBI Taxonomy" id="7244"/>
    <lineage>
        <taxon>Eukaryota</taxon>
        <taxon>Metazoa</taxon>
        <taxon>Ecdysozoa</taxon>
        <taxon>Arthropoda</taxon>
        <taxon>Hexapoda</taxon>
        <taxon>Insecta</taxon>
        <taxon>Pterygota</taxon>
        <taxon>Neoptera</taxon>
        <taxon>Endopterygota</taxon>
        <taxon>Diptera</taxon>
        <taxon>Brachycera</taxon>
        <taxon>Muscomorpha</taxon>
        <taxon>Ephydroidea</taxon>
        <taxon>Drosophilidae</taxon>
        <taxon>Drosophila</taxon>
    </lineage>
</organism>
<dbReference type="PANTHER" id="PTHR11690:SF288">
    <property type="entry name" value="AMILORIDE-SENSITIVE NA+ CHANNEL-RELATED"/>
    <property type="match status" value="1"/>
</dbReference>
<evidence type="ECO:0000256" key="12">
    <source>
        <dbReference type="RuleBase" id="RU000679"/>
    </source>
</evidence>
<evidence type="ECO:0000256" key="3">
    <source>
        <dbReference type="ARBA" id="ARBA00022448"/>
    </source>
</evidence>
<keyword evidence="3 12" id="KW-0813">Transport</keyword>
<dbReference type="FunCoup" id="B4M5N2">
    <property type="interactions" value="9"/>
</dbReference>
<dbReference type="Pfam" id="PF00858">
    <property type="entry name" value="ASC"/>
    <property type="match status" value="1"/>
</dbReference>
<evidence type="ECO:0000256" key="4">
    <source>
        <dbReference type="ARBA" id="ARBA00022461"/>
    </source>
</evidence>
<name>B4M5N2_DROVI</name>
<dbReference type="HOGENOM" id="CLU_024950_3_1_1"/>
<feature type="transmembrane region" description="Helical" evidence="13">
    <location>
        <begin position="74"/>
        <end position="92"/>
    </location>
</feature>
<evidence type="ECO:0000256" key="11">
    <source>
        <dbReference type="ARBA" id="ARBA00023303"/>
    </source>
</evidence>
<evidence type="ECO:0000256" key="6">
    <source>
        <dbReference type="ARBA" id="ARBA00022989"/>
    </source>
</evidence>
<evidence type="ECO:0000256" key="1">
    <source>
        <dbReference type="ARBA" id="ARBA00004141"/>
    </source>
</evidence>
<dbReference type="OrthoDB" id="5874059at2759"/>
<protein>
    <recommendedName>
        <fullName evidence="16">Pickpocket protein 19</fullName>
    </recommendedName>
</protein>
<keyword evidence="11 12" id="KW-0407">Ion channel</keyword>
<keyword evidence="5 12" id="KW-0812">Transmembrane</keyword>
<dbReference type="eggNOG" id="KOG4294">
    <property type="taxonomic scope" value="Eukaryota"/>
</dbReference>
<dbReference type="GO" id="GO:0015280">
    <property type="term" value="F:ligand-gated sodium channel activity"/>
    <property type="evidence" value="ECO:0007669"/>
    <property type="project" value="TreeGrafter"/>
</dbReference>
<keyword evidence="4 12" id="KW-0894">Sodium channel</keyword>
<evidence type="ECO:0000256" key="5">
    <source>
        <dbReference type="ARBA" id="ARBA00022692"/>
    </source>
</evidence>
<keyword evidence="15" id="KW-1185">Reference proteome</keyword>
<dbReference type="KEGG" id="dvi:6633135"/>
<comment type="subcellular location">
    <subcellularLocation>
        <location evidence="1">Membrane</location>
        <topology evidence="1">Multi-pass membrane protein</topology>
    </subcellularLocation>
</comment>
<evidence type="ECO:0000256" key="13">
    <source>
        <dbReference type="SAM" id="Phobius"/>
    </source>
</evidence>
<dbReference type="InParanoid" id="B4M5N2"/>
<keyword evidence="8 12" id="KW-0406">Ion transport</keyword>
<evidence type="ECO:0000313" key="15">
    <source>
        <dbReference type="Proteomes" id="UP000008792"/>
    </source>
</evidence>
<evidence type="ECO:0000256" key="8">
    <source>
        <dbReference type="ARBA" id="ARBA00023065"/>
    </source>
</evidence>
<evidence type="ECO:0000256" key="9">
    <source>
        <dbReference type="ARBA" id="ARBA00023136"/>
    </source>
</evidence>
<evidence type="ECO:0000256" key="2">
    <source>
        <dbReference type="ARBA" id="ARBA00007193"/>
    </source>
</evidence>
<dbReference type="GO" id="GO:0005886">
    <property type="term" value="C:plasma membrane"/>
    <property type="evidence" value="ECO:0007669"/>
    <property type="project" value="TreeGrafter"/>
</dbReference>
<evidence type="ECO:0000256" key="10">
    <source>
        <dbReference type="ARBA" id="ARBA00023201"/>
    </source>
</evidence>